<evidence type="ECO:0000313" key="2">
    <source>
        <dbReference type="EMBL" id="ODV73978.1"/>
    </source>
</evidence>
<evidence type="ECO:0000256" key="1">
    <source>
        <dbReference type="SAM" id="MobiDB-lite"/>
    </source>
</evidence>
<sequence>MKAHNEPLQPHSSSIPQTPLKGSRNEPAILSETTNTSTGTHNSPGSCSSTQSVFPHEVIGEYDKEKWKTMVRLNMVSDQNEGS</sequence>
<dbReference type="Proteomes" id="UP000094389">
    <property type="component" value="Unassembled WGS sequence"/>
</dbReference>
<protein>
    <submittedName>
        <fullName evidence="2">Uncharacterized protein</fullName>
    </submittedName>
</protein>
<evidence type="ECO:0000313" key="3">
    <source>
        <dbReference type="Proteomes" id="UP000094389"/>
    </source>
</evidence>
<proteinExistence type="predicted"/>
<dbReference type="GeneID" id="30989273"/>
<dbReference type="OrthoDB" id="3981247at2759"/>
<feature type="region of interest" description="Disordered" evidence="1">
    <location>
        <begin position="1"/>
        <end position="54"/>
    </location>
</feature>
<keyword evidence="3" id="KW-1185">Reference proteome</keyword>
<dbReference type="RefSeq" id="XP_020071017.1">
    <property type="nucleotide sequence ID" value="XM_020214877.1"/>
</dbReference>
<gene>
    <name evidence="2" type="ORF">CYBJADRAFT_167375</name>
</gene>
<feature type="compositionally biased region" description="Polar residues" evidence="1">
    <location>
        <begin position="31"/>
        <end position="53"/>
    </location>
</feature>
<accession>A0A1E4S386</accession>
<dbReference type="AlphaFoldDB" id="A0A1E4S386"/>
<dbReference type="EMBL" id="KV453929">
    <property type="protein sequence ID" value="ODV73978.1"/>
    <property type="molecule type" value="Genomic_DNA"/>
</dbReference>
<reference evidence="2 3" key="1">
    <citation type="journal article" date="2016" name="Proc. Natl. Acad. Sci. U.S.A.">
        <title>Comparative genomics of biotechnologically important yeasts.</title>
        <authorList>
            <person name="Riley R."/>
            <person name="Haridas S."/>
            <person name="Wolfe K.H."/>
            <person name="Lopes M.R."/>
            <person name="Hittinger C.T."/>
            <person name="Goeker M."/>
            <person name="Salamov A.A."/>
            <person name="Wisecaver J.H."/>
            <person name="Long T.M."/>
            <person name="Calvey C.H."/>
            <person name="Aerts A.L."/>
            <person name="Barry K.W."/>
            <person name="Choi C."/>
            <person name="Clum A."/>
            <person name="Coughlan A.Y."/>
            <person name="Deshpande S."/>
            <person name="Douglass A.P."/>
            <person name="Hanson S.J."/>
            <person name="Klenk H.-P."/>
            <person name="LaButti K.M."/>
            <person name="Lapidus A."/>
            <person name="Lindquist E.A."/>
            <person name="Lipzen A.M."/>
            <person name="Meier-Kolthoff J.P."/>
            <person name="Ohm R.A."/>
            <person name="Otillar R.P."/>
            <person name="Pangilinan J.L."/>
            <person name="Peng Y."/>
            <person name="Rokas A."/>
            <person name="Rosa C.A."/>
            <person name="Scheuner C."/>
            <person name="Sibirny A.A."/>
            <person name="Slot J.C."/>
            <person name="Stielow J.B."/>
            <person name="Sun H."/>
            <person name="Kurtzman C.P."/>
            <person name="Blackwell M."/>
            <person name="Grigoriev I.V."/>
            <person name="Jeffries T.W."/>
        </authorList>
    </citation>
    <scope>NUCLEOTIDE SEQUENCE [LARGE SCALE GENOMIC DNA]</scope>
    <source>
        <strain evidence="3">ATCC 18201 / CBS 1600 / BCRC 20928 / JCM 3617 / NBRC 0987 / NRRL Y-1542</strain>
    </source>
</reference>
<organism evidence="2 3">
    <name type="scientific">Cyberlindnera jadinii (strain ATCC 18201 / CBS 1600 / BCRC 20928 / JCM 3617 / NBRC 0987 / NRRL Y-1542)</name>
    <name type="common">Torula yeast</name>
    <name type="synonym">Candida utilis</name>
    <dbReference type="NCBI Taxonomy" id="983966"/>
    <lineage>
        <taxon>Eukaryota</taxon>
        <taxon>Fungi</taxon>
        <taxon>Dikarya</taxon>
        <taxon>Ascomycota</taxon>
        <taxon>Saccharomycotina</taxon>
        <taxon>Saccharomycetes</taxon>
        <taxon>Phaffomycetales</taxon>
        <taxon>Phaffomycetaceae</taxon>
        <taxon>Cyberlindnera</taxon>
    </lineage>
</organism>
<name>A0A1E4S386_CYBJN</name>